<accession>A0A835UWC2</accession>
<dbReference type="AlphaFoldDB" id="A0A835UWC2"/>
<proteinExistence type="predicted"/>
<protein>
    <recommendedName>
        <fullName evidence="1">Complex 1 LYR protein domain-containing protein</fullName>
    </recommendedName>
</protein>
<dbReference type="PANTHER" id="PTHR47484">
    <property type="entry name" value="COMPLEX 1 PROTEIN CONTAINING PROTEIN, EXPRESSED"/>
    <property type="match status" value="1"/>
</dbReference>
<keyword evidence="4" id="KW-1185">Reference proteome</keyword>
<dbReference type="GO" id="GO:0005739">
    <property type="term" value="C:mitochondrion"/>
    <property type="evidence" value="ECO:0007669"/>
    <property type="project" value="GOC"/>
</dbReference>
<organism evidence="3 5">
    <name type="scientific">Vanilla planifolia</name>
    <name type="common">Vanilla</name>
    <dbReference type="NCBI Taxonomy" id="51239"/>
    <lineage>
        <taxon>Eukaryota</taxon>
        <taxon>Viridiplantae</taxon>
        <taxon>Streptophyta</taxon>
        <taxon>Embryophyta</taxon>
        <taxon>Tracheophyta</taxon>
        <taxon>Spermatophyta</taxon>
        <taxon>Magnoliopsida</taxon>
        <taxon>Liliopsida</taxon>
        <taxon>Asparagales</taxon>
        <taxon>Orchidaceae</taxon>
        <taxon>Vanilloideae</taxon>
        <taxon>Vanilleae</taxon>
        <taxon>Vanilla</taxon>
    </lineage>
</organism>
<comment type="caution">
    <text evidence="3">The sequence shown here is derived from an EMBL/GenBank/DDBJ whole genome shotgun (WGS) entry which is preliminary data.</text>
</comment>
<evidence type="ECO:0000313" key="3">
    <source>
        <dbReference type="EMBL" id="KAG0478269.1"/>
    </source>
</evidence>
<evidence type="ECO:0000259" key="1">
    <source>
        <dbReference type="Pfam" id="PF05347"/>
    </source>
</evidence>
<dbReference type="CDD" id="cd20267">
    <property type="entry name" value="Complex1_LYR_LYRM7"/>
    <property type="match status" value="1"/>
</dbReference>
<dbReference type="OrthoDB" id="74240at2759"/>
<dbReference type="PANTHER" id="PTHR47484:SF1">
    <property type="entry name" value="COMPLEX 1 PROTEIN CONTAINING PROTEIN, EXPRESSED"/>
    <property type="match status" value="1"/>
</dbReference>
<sequence length="168" mass="19456">MITFPRTTTSFCRSPWWQGLAGDTFSSPVSLSSTRGAVQFLHEGPDTLDELLDRHLVNKKSNEGDELDGEQLVRQRLTSTRREALNLYRDILRATRFFSWPDARGVSWRDVLRSNARREFEEARFERDPEIITRLLIGGRDAVQSALDKLADAHRKNIEEERIKEAIR</sequence>
<dbReference type="InterPro" id="IPR045298">
    <property type="entry name" value="Complex1_LYR_LYRM7"/>
</dbReference>
<feature type="domain" description="Complex 1 LYR protein" evidence="1">
    <location>
        <begin position="82"/>
        <end position="143"/>
    </location>
</feature>
<evidence type="ECO:0000313" key="4">
    <source>
        <dbReference type="Proteomes" id="UP000636800"/>
    </source>
</evidence>
<dbReference type="Proteomes" id="UP000639772">
    <property type="component" value="Chromosome 6"/>
</dbReference>
<dbReference type="EMBL" id="JADCNM010000006">
    <property type="protein sequence ID" value="KAG0478269.1"/>
    <property type="molecule type" value="Genomic_DNA"/>
</dbReference>
<dbReference type="GO" id="GO:0034551">
    <property type="term" value="P:mitochondrial respiratory chain complex III assembly"/>
    <property type="evidence" value="ECO:0007669"/>
    <property type="project" value="InterPro"/>
</dbReference>
<dbReference type="Proteomes" id="UP000636800">
    <property type="component" value="Chromosome 6"/>
</dbReference>
<dbReference type="EMBL" id="JADCNL010000006">
    <property type="protein sequence ID" value="KAG0476608.1"/>
    <property type="molecule type" value="Genomic_DNA"/>
</dbReference>
<reference evidence="4 5" key="1">
    <citation type="journal article" date="2020" name="Nat. Food">
        <title>A phased Vanilla planifolia genome enables genetic improvement of flavour and production.</title>
        <authorList>
            <person name="Hasing T."/>
            <person name="Tang H."/>
            <person name="Brym M."/>
            <person name="Khazi F."/>
            <person name="Huang T."/>
            <person name="Chambers A.H."/>
        </authorList>
    </citation>
    <scope>NUCLEOTIDE SEQUENCE [LARGE SCALE GENOMIC DNA]</scope>
    <source>
        <tissue evidence="3">Leaf</tissue>
    </source>
</reference>
<dbReference type="InterPro" id="IPR008011">
    <property type="entry name" value="Complex1_LYR_dom"/>
</dbReference>
<evidence type="ECO:0000313" key="2">
    <source>
        <dbReference type="EMBL" id="KAG0476608.1"/>
    </source>
</evidence>
<name>A0A835UWC2_VANPL</name>
<gene>
    <name evidence="3" type="ORF">HPP92_012988</name>
    <name evidence="2" type="ORF">HPP92_013449</name>
</gene>
<dbReference type="Pfam" id="PF05347">
    <property type="entry name" value="Complex1_LYR"/>
    <property type="match status" value="1"/>
</dbReference>
<evidence type="ECO:0000313" key="5">
    <source>
        <dbReference type="Proteomes" id="UP000639772"/>
    </source>
</evidence>